<dbReference type="EMBL" id="QGKV02000299">
    <property type="protein sequence ID" value="KAF3594866.1"/>
    <property type="molecule type" value="Genomic_DNA"/>
</dbReference>
<evidence type="ECO:0000313" key="1">
    <source>
        <dbReference type="EMBL" id="KAF3594866.1"/>
    </source>
</evidence>
<protein>
    <submittedName>
        <fullName evidence="1">Uncharacterized protein</fullName>
    </submittedName>
</protein>
<name>A0ABQ7EDL6_BRACR</name>
<gene>
    <name evidence="1" type="ORF">DY000_02021613</name>
</gene>
<keyword evidence="2" id="KW-1185">Reference proteome</keyword>
<evidence type="ECO:0000313" key="2">
    <source>
        <dbReference type="Proteomes" id="UP000266723"/>
    </source>
</evidence>
<accession>A0ABQ7EDL6</accession>
<reference evidence="1 2" key="1">
    <citation type="journal article" date="2020" name="BMC Genomics">
        <title>Intraspecific diversification of the crop wild relative Brassica cretica Lam. using demographic model selection.</title>
        <authorList>
            <person name="Kioukis A."/>
            <person name="Michalopoulou V.A."/>
            <person name="Briers L."/>
            <person name="Pirintsos S."/>
            <person name="Studholme D.J."/>
            <person name="Pavlidis P."/>
            <person name="Sarris P.F."/>
        </authorList>
    </citation>
    <scope>NUCLEOTIDE SEQUENCE [LARGE SCALE GENOMIC DNA]</scope>
    <source>
        <strain evidence="2">cv. PFS-1207/04</strain>
    </source>
</reference>
<comment type="caution">
    <text evidence="1">The sequence shown here is derived from an EMBL/GenBank/DDBJ whole genome shotgun (WGS) entry which is preliminary data.</text>
</comment>
<sequence length="67" mass="7483">MLLNGPPKSNRELDTNETRAILGYANGLKLIGDASWNGSSRFYRVADGMLCYRERKLSGMQAEAEFV</sequence>
<dbReference type="Proteomes" id="UP000266723">
    <property type="component" value="Unassembled WGS sequence"/>
</dbReference>
<proteinExistence type="predicted"/>
<organism evidence="1 2">
    <name type="scientific">Brassica cretica</name>
    <name type="common">Mustard</name>
    <dbReference type="NCBI Taxonomy" id="69181"/>
    <lineage>
        <taxon>Eukaryota</taxon>
        <taxon>Viridiplantae</taxon>
        <taxon>Streptophyta</taxon>
        <taxon>Embryophyta</taxon>
        <taxon>Tracheophyta</taxon>
        <taxon>Spermatophyta</taxon>
        <taxon>Magnoliopsida</taxon>
        <taxon>eudicotyledons</taxon>
        <taxon>Gunneridae</taxon>
        <taxon>Pentapetalae</taxon>
        <taxon>rosids</taxon>
        <taxon>malvids</taxon>
        <taxon>Brassicales</taxon>
        <taxon>Brassicaceae</taxon>
        <taxon>Brassiceae</taxon>
        <taxon>Brassica</taxon>
    </lineage>
</organism>